<feature type="compositionally biased region" description="Low complexity" evidence="1">
    <location>
        <begin position="203"/>
        <end position="212"/>
    </location>
</feature>
<feature type="compositionally biased region" description="Low complexity" evidence="1">
    <location>
        <begin position="428"/>
        <end position="437"/>
    </location>
</feature>
<accession>A0A2D3V6N6</accession>
<keyword evidence="2" id="KW-0472">Membrane</keyword>
<feature type="compositionally biased region" description="Low complexity" evidence="1">
    <location>
        <begin position="462"/>
        <end position="477"/>
    </location>
</feature>
<organism evidence="3 4">
    <name type="scientific">Ramularia collo-cygni</name>
    <dbReference type="NCBI Taxonomy" id="112498"/>
    <lineage>
        <taxon>Eukaryota</taxon>
        <taxon>Fungi</taxon>
        <taxon>Dikarya</taxon>
        <taxon>Ascomycota</taxon>
        <taxon>Pezizomycotina</taxon>
        <taxon>Dothideomycetes</taxon>
        <taxon>Dothideomycetidae</taxon>
        <taxon>Mycosphaerellales</taxon>
        <taxon>Mycosphaerellaceae</taxon>
        <taxon>Ramularia</taxon>
    </lineage>
</organism>
<feature type="compositionally biased region" description="Polar residues" evidence="1">
    <location>
        <begin position="240"/>
        <end position="255"/>
    </location>
</feature>
<evidence type="ECO:0000313" key="4">
    <source>
        <dbReference type="Proteomes" id="UP000225277"/>
    </source>
</evidence>
<keyword evidence="2" id="KW-1133">Transmembrane helix</keyword>
<feature type="compositionally biased region" description="Low complexity" evidence="1">
    <location>
        <begin position="226"/>
        <end position="239"/>
    </location>
</feature>
<gene>
    <name evidence="3" type="ORF">RCC_02981</name>
</gene>
<feature type="region of interest" description="Disordered" evidence="1">
    <location>
        <begin position="376"/>
        <end position="499"/>
    </location>
</feature>
<feature type="region of interest" description="Disordered" evidence="1">
    <location>
        <begin position="314"/>
        <end position="338"/>
    </location>
</feature>
<feature type="compositionally biased region" description="Polar residues" evidence="1">
    <location>
        <begin position="213"/>
        <end position="223"/>
    </location>
</feature>
<keyword evidence="2" id="KW-0812">Transmembrane</keyword>
<sequence length="499" mass="49688">MSTATAPAALASTRFSSSSMANAATTAGAATSEAAISSGGAALSVLLSASLSLHLSNLASAATGVPASVASGILSDVSGLLATSDASSQLSESYPGEMSSVSSINPGNDTTTSAPPVTSTSGINTTTSSLLSVSTSTGFLTSSFPRNSTTTASQTSSSSEVESTLPTESALFWIATLSQGDVTTFPQSAATYTTFVNGNTLSGSAARSSPSSLTDFVSSSASGPLSDRSSSRGRQTTSTIASSNGAGDNSSQYPIVSQPIPTDTESDSNNNSSSTPPAGTIAGGVVGGAAGLAVIVLIAMLAVRWYRRHSMARHQALPQGPGSSADPNAASHGGPGMAERAGLAPIVAAVPALFRHQSRAGGGDQAAQRGFTRVSGRKLPSAFGGGAGDRPPSDAPVDRDDDTAASIYRDSSGFYGGDGASGSPPSPSGSFPLPSNSYEQMTLSPGPQRTPRLHSGGPYNMSPGGSVGSSSPQAVPALTRSDAPFLLDPNRNSRFSERL</sequence>
<feature type="region of interest" description="Disordered" evidence="1">
    <location>
        <begin position="91"/>
        <end position="122"/>
    </location>
</feature>
<feature type="compositionally biased region" description="Polar residues" evidence="1">
    <location>
        <begin position="99"/>
        <end position="109"/>
    </location>
</feature>
<dbReference type="GeneID" id="35598191"/>
<dbReference type="OrthoDB" id="5421784at2759"/>
<feature type="region of interest" description="Disordered" evidence="1">
    <location>
        <begin position="203"/>
        <end position="277"/>
    </location>
</feature>
<dbReference type="STRING" id="112498.A0A2D3V6N6"/>
<protein>
    <submittedName>
        <fullName evidence="3">Uncharacterized protein</fullName>
    </submittedName>
</protein>
<dbReference type="Proteomes" id="UP000225277">
    <property type="component" value="Unassembled WGS sequence"/>
</dbReference>
<dbReference type="AlphaFoldDB" id="A0A2D3V6N6"/>
<proteinExistence type="predicted"/>
<feature type="transmembrane region" description="Helical" evidence="2">
    <location>
        <begin position="281"/>
        <end position="303"/>
    </location>
</feature>
<feature type="compositionally biased region" description="Low complexity" evidence="1">
    <location>
        <begin position="110"/>
        <end position="122"/>
    </location>
</feature>
<name>A0A2D3V6N6_9PEZI</name>
<feature type="compositionally biased region" description="Polar residues" evidence="1">
    <location>
        <begin position="438"/>
        <end position="447"/>
    </location>
</feature>
<evidence type="ECO:0000256" key="1">
    <source>
        <dbReference type="SAM" id="MobiDB-lite"/>
    </source>
</evidence>
<dbReference type="RefSeq" id="XP_023624042.1">
    <property type="nucleotide sequence ID" value="XM_023768274.1"/>
</dbReference>
<evidence type="ECO:0000256" key="2">
    <source>
        <dbReference type="SAM" id="Phobius"/>
    </source>
</evidence>
<dbReference type="EMBL" id="FJUY01000003">
    <property type="protein sequence ID" value="CZT17149.1"/>
    <property type="molecule type" value="Genomic_DNA"/>
</dbReference>
<keyword evidence="4" id="KW-1185">Reference proteome</keyword>
<feature type="compositionally biased region" description="Low complexity" evidence="1">
    <location>
        <begin position="261"/>
        <end position="277"/>
    </location>
</feature>
<reference evidence="3 4" key="1">
    <citation type="submission" date="2016-03" db="EMBL/GenBank/DDBJ databases">
        <authorList>
            <person name="Ploux O."/>
        </authorList>
    </citation>
    <scope>NUCLEOTIDE SEQUENCE [LARGE SCALE GENOMIC DNA]</scope>
    <source>
        <strain evidence="3 4">URUG2</strain>
    </source>
</reference>
<evidence type="ECO:0000313" key="3">
    <source>
        <dbReference type="EMBL" id="CZT17149.1"/>
    </source>
</evidence>